<evidence type="ECO:0008006" key="11">
    <source>
        <dbReference type="Google" id="ProtNLM"/>
    </source>
</evidence>
<dbReference type="CDD" id="cd18808">
    <property type="entry name" value="SF1_C_Upf1"/>
    <property type="match status" value="1"/>
</dbReference>
<feature type="region of interest" description="Disordered" evidence="6">
    <location>
        <begin position="82"/>
        <end position="118"/>
    </location>
</feature>
<comment type="similarity">
    <text evidence="1">Belongs to the DNA2/NAM7 helicase family.</text>
</comment>
<dbReference type="Gene3D" id="3.40.50.300">
    <property type="entry name" value="P-loop containing nucleotide triphosphate hydrolases"/>
    <property type="match status" value="2"/>
</dbReference>
<feature type="compositionally biased region" description="Low complexity" evidence="6">
    <location>
        <begin position="431"/>
        <end position="446"/>
    </location>
</feature>
<keyword evidence="4" id="KW-0347">Helicase</keyword>
<feature type="compositionally biased region" description="Polar residues" evidence="6">
    <location>
        <begin position="694"/>
        <end position="703"/>
    </location>
</feature>
<feature type="compositionally biased region" description="Polar residues" evidence="6">
    <location>
        <begin position="301"/>
        <end position="314"/>
    </location>
</feature>
<feature type="compositionally biased region" description="Polar residues" evidence="6">
    <location>
        <begin position="614"/>
        <end position="627"/>
    </location>
</feature>
<dbReference type="eggNOG" id="KOG1801">
    <property type="taxonomic scope" value="Eukaryota"/>
</dbReference>
<dbReference type="InterPro" id="IPR047187">
    <property type="entry name" value="SF1_C_Upf1"/>
</dbReference>
<evidence type="ECO:0000256" key="3">
    <source>
        <dbReference type="ARBA" id="ARBA00022801"/>
    </source>
</evidence>
<feature type="domain" description="DNA2/NAM7 helicase helicase" evidence="7">
    <location>
        <begin position="1402"/>
        <end position="1653"/>
    </location>
</feature>
<dbReference type="GO" id="GO:0005524">
    <property type="term" value="F:ATP binding"/>
    <property type="evidence" value="ECO:0007669"/>
    <property type="project" value="UniProtKB-KW"/>
</dbReference>
<keyword evidence="2" id="KW-0547">Nucleotide-binding</keyword>
<dbReference type="GO" id="GO:0043139">
    <property type="term" value="F:5'-3' DNA helicase activity"/>
    <property type="evidence" value="ECO:0007669"/>
    <property type="project" value="TreeGrafter"/>
</dbReference>
<name>E3MZT4_CAERE</name>
<feature type="compositionally biased region" description="Low complexity" evidence="6">
    <location>
        <begin position="493"/>
        <end position="503"/>
    </location>
</feature>
<feature type="region of interest" description="Disordered" evidence="6">
    <location>
        <begin position="585"/>
        <end position="844"/>
    </location>
</feature>
<gene>
    <name evidence="9" type="ORF">CRE_07669</name>
</gene>
<feature type="compositionally biased region" description="Low complexity" evidence="6">
    <location>
        <begin position="395"/>
        <end position="410"/>
    </location>
</feature>
<feature type="domain" description="DNA2/NAM7 helicase-like C-terminal" evidence="8">
    <location>
        <begin position="1671"/>
        <end position="1853"/>
    </location>
</feature>
<evidence type="ECO:0000256" key="5">
    <source>
        <dbReference type="ARBA" id="ARBA00022840"/>
    </source>
</evidence>
<protein>
    <recommendedName>
        <fullName evidence="11">DNA2/NAM7 helicase-like C-terminal domain-containing protein</fullName>
    </recommendedName>
</protein>
<feature type="compositionally biased region" description="Basic and acidic residues" evidence="6">
    <location>
        <begin position="29"/>
        <end position="40"/>
    </location>
</feature>
<keyword evidence="5" id="KW-0067">ATP-binding</keyword>
<dbReference type="InterPro" id="IPR041677">
    <property type="entry name" value="DNA2/NAM7_AAA_11"/>
</dbReference>
<feature type="compositionally biased region" description="Basic and acidic residues" evidence="6">
    <location>
        <begin position="331"/>
        <end position="341"/>
    </location>
</feature>
<feature type="compositionally biased region" description="Basic and acidic residues" evidence="6">
    <location>
        <begin position="188"/>
        <end position="205"/>
    </location>
</feature>
<feature type="region of interest" description="Disordered" evidence="6">
    <location>
        <begin position="1885"/>
        <end position="1919"/>
    </location>
</feature>
<proteinExistence type="inferred from homology"/>
<feature type="compositionally biased region" description="Basic and acidic residues" evidence="6">
    <location>
        <begin position="284"/>
        <end position="300"/>
    </location>
</feature>
<dbReference type="EMBL" id="DS268502">
    <property type="protein sequence ID" value="EFP13111.1"/>
    <property type="molecule type" value="Genomic_DNA"/>
</dbReference>
<evidence type="ECO:0000313" key="9">
    <source>
        <dbReference type="EMBL" id="EFP13111.1"/>
    </source>
</evidence>
<evidence type="ECO:0000259" key="8">
    <source>
        <dbReference type="Pfam" id="PF13087"/>
    </source>
</evidence>
<keyword evidence="10" id="KW-1185">Reference proteome</keyword>
<feature type="region of interest" description="Disordered" evidence="6">
    <location>
        <begin position="1371"/>
        <end position="1390"/>
    </location>
</feature>
<dbReference type="InterPro" id="IPR027417">
    <property type="entry name" value="P-loop_NTPase"/>
</dbReference>
<feature type="compositionally biased region" description="Acidic residues" evidence="6">
    <location>
        <begin position="270"/>
        <end position="283"/>
    </location>
</feature>
<evidence type="ECO:0000256" key="2">
    <source>
        <dbReference type="ARBA" id="ARBA00022741"/>
    </source>
</evidence>
<dbReference type="GO" id="GO:0016787">
    <property type="term" value="F:hydrolase activity"/>
    <property type="evidence" value="ECO:0007669"/>
    <property type="project" value="UniProtKB-KW"/>
</dbReference>
<sequence>MRPSGSGGNYRPDPNRSVQGRPNQPPPHEACHFDTWERPSDYYAPTAPPEVTSDRLGYGPFLEKYHRQQADQERLLALNQVRQRNRVRPPPPPPVPVEISQPSRVRKTHLTSRTVYGNGWQRTESRTYVKLVRDQNQTVVKSPNPIPLISSATTSQRAVDYADFWGNGNDQEEGPSTSNAYRSSPPEPVERDYNPWGLGEEKKTPEISTRSVSIENNGFYQEPSSSNGHISVAPKPVEDSLETKAQVSNISSDSCVFSAAEQKSSSEPVVPDEECYDSDDSEENFWRTDRIHEVCSRENEPSTSTSHQPNSQSVIVDYDDFWGTTTENEEPPTKNDVHDIEISNLKEYYENWQSEDDDEIDKTSEHNQSFDSWDSDYDEQVERKKEKEKEKLNMKTEPSAPQKPSAPQSSNTSLIPQKVFISHEDFWGPAPTTTTTTSDDSWVTPTTSNPYDAVDTAVVQHVQNMRPRIIVGGAEKMPTFKLPTTVPEPKKPSPASSSSSNATKELESSMKKMDLKEPTTAKTPTPSQLAKPKVEKAPPTLPAKSKKPMAPTKIEKPYLVPSSVQKLAIRPMVKVVKTPPISFSLPKLAETPKTGMERLTSSSSKPDVQICQAPISSSQNPLKQSESNIDKPEIPISFIQNPFEPSSKKREIPTLSSQITSESSKSEIEKIQPPRSSNQMPSEPAKLEAVKHQLPTSSSQNPFEPSEPSRKAPAPTSSSQITPEPSKLEVEKIQPPRSPSPNPSETSTPETVKPQKLKASCQNPFDTSVPELKNAQPPATSSSQRTPNPSEPSRTEEPTISTSLNQKTPNPFEPKFEVSQIPTTSSQNPVSPPSPSPPFQSSLPEPIAETTIWSTPVPKRHNGPRLSVVSAEASTSYLKRDGSSKEEKAAKMVSPIEHLTRLYNLEDDQNVFSQFYTKSSPHQRSSRRSGTKTLKSYKHQDALEFAAMTYTWRDSSERNLPVLPSLPHIIMPLPSSYPGSDEICAFYRVLSEQEQKYILIACHVNVHGYHRGDLRFIEVTSRTRLRGVEGSNPIGNLFPGDIVAVTELVRSTNTQSFQSNISVSSVSQDTVCYWIASKIILYPRANQSSQVTFSFLKNRMAVVKGKDEPMLVTVDDWDAVRPDLIYAGQAFEPQKLEINFTEDYQKKKKNNITSKITKISSYPNSFGTIFEFKECKDKNKQFKIGINAFSEDTDLDLEKREEIVETCSLMGFSAANTLFNGRFDCRAFHMHDIYKSGSIVKFRIDNPPSQPTLGLWNNGNRVMFGGPLGDVNASIETVISDNEALFITARISRDCPKGMDFTEGDYFVSQREMTDHYFLHDGYFQVLEHDSNGRRIIETLYGGKPIEKLTEPVERKTLDYGIEYARPFDLNPSTSTSKPKKSSNSKHNGQYYFPSVPQKIALNKYQNEYVKMLLDGNPLIIGSSPFGCGKSMTIITAALEIYKRNCETNILQNQTQQLLITQSNYASVNLIEIAKRICSSGDSSLQYLQFVRYVSEKNWNELPDNARTDYDMPHLMNSTFAAWATGRIPENDRRLKRLQNNHFNHMLAYVLKNHVVSIHELSGTARKCYDRSGEFRTPFNTVVTEAFFSIYQPDLIMTTADSSKNLLTVLKEVCTVQIDEASQLPEYTLLGLLKTFPRANFGLIGDIHQLPPYCDDTLDGRLKDYGIGNTMERAIQENLFPTSVLRCVYRCHPKTTKLLSELFYDGVLISGVEEDQRKEFVTKRSDLWPNPEYPIMIIDNKGSSFKMGTSTGNDTEKTLVGKLVNDLTTHRKNPMNPLDIGVISFYAAQTSILTEHLRGSGVKCGTVDAFQGTEKEVIIMCCTNEIVSDFMQLSNRLNVAMSRAKQATIVVGNLDGLRKAKYWKTIVKRVEEHRNVVGLDGRCNLTRIAPPPTQSPPESIQMLDDDDSSSKKKSKKSLKINPNIVAQIENLRASSSGVPNGNIEVFQGNWDSETYTYTRPPK</sequence>
<dbReference type="OMA" id="WRDSSER"/>
<feature type="region of interest" description="Disordered" evidence="6">
    <location>
        <begin position="479"/>
        <end position="554"/>
    </location>
</feature>
<feature type="compositionally biased region" description="Basic and acidic residues" evidence="6">
    <location>
        <begin position="380"/>
        <end position="394"/>
    </location>
</feature>
<dbReference type="Proteomes" id="UP000008281">
    <property type="component" value="Unassembled WGS sequence"/>
</dbReference>
<dbReference type="InterPro" id="IPR041679">
    <property type="entry name" value="DNA2/NAM7-like_C"/>
</dbReference>
<accession>E3MZT4</accession>
<dbReference type="Pfam" id="PF13086">
    <property type="entry name" value="AAA_11"/>
    <property type="match status" value="1"/>
</dbReference>
<dbReference type="InterPro" id="IPR050534">
    <property type="entry name" value="Coronavir_polyprotein_1ab"/>
</dbReference>
<feature type="region of interest" description="Disordered" evidence="6">
    <location>
        <begin position="1"/>
        <end position="58"/>
    </location>
</feature>
<feature type="region of interest" description="Disordered" evidence="6">
    <location>
        <begin position="259"/>
        <end position="446"/>
    </location>
</feature>
<dbReference type="PANTHER" id="PTHR43788:SF16">
    <property type="entry name" value="HELICASE WITH ZINC FINGER 2"/>
    <property type="match status" value="1"/>
</dbReference>
<dbReference type="SUPFAM" id="SSF52540">
    <property type="entry name" value="P-loop containing nucleoside triphosphate hydrolases"/>
    <property type="match status" value="1"/>
</dbReference>
<dbReference type="Pfam" id="PF13087">
    <property type="entry name" value="AAA_12"/>
    <property type="match status" value="1"/>
</dbReference>
<dbReference type="STRING" id="31234.E3MZT4"/>
<feature type="compositionally biased region" description="Polar residues" evidence="6">
    <location>
        <begin position="206"/>
        <end position="229"/>
    </location>
</feature>
<evidence type="ECO:0000313" key="10">
    <source>
        <dbReference type="Proteomes" id="UP000008281"/>
    </source>
</evidence>
<evidence type="ECO:0000256" key="1">
    <source>
        <dbReference type="ARBA" id="ARBA00007913"/>
    </source>
</evidence>
<feature type="compositionally biased region" description="Basic and acidic residues" evidence="6">
    <location>
        <begin position="504"/>
        <end position="519"/>
    </location>
</feature>
<dbReference type="HOGENOM" id="CLU_234585_0_0_1"/>
<evidence type="ECO:0000259" key="7">
    <source>
        <dbReference type="Pfam" id="PF13086"/>
    </source>
</evidence>
<dbReference type="PANTHER" id="PTHR43788">
    <property type="entry name" value="DNA2/NAM7 HELICASE FAMILY MEMBER"/>
    <property type="match status" value="1"/>
</dbReference>
<keyword evidence="3" id="KW-0378">Hydrolase</keyword>
<dbReference type="OrthoDB" id="5856787at2759"/>
<feature type="region of interest" description="Disordered" evidence="6">
    <location>
        <begin position="163"/>
        <end position="243"/>
    </location>
</feature>
<evidence type="ECO:0000256" key="4">
    <source>
        <dbReference type="ARBA" id="ARBA00022806"/>
    </source>
</evidence>
<reference evidence="9" key="1">
    <citation type="submission" date="2007-07" db="EMBL/GenBank/DDBJ databases">
        <title>PCAP assembly of the Caenorhabditis remanei genome.</title>
        <authorList>
            <consortium name="The Caenorhabditis remanei Sequencing Consortium"/>
            <person name="Wilson R.K."/>
        </authorList>
    </citation>
    <scope>NUCLEOTIDE SEQUENCE [LARGE SCALE GENOMIC DNA]</scope>
    <source>
        <strain evidence="9">PB4641</strain>
    </source>
</reference>
<dbReference type="InParanoid" id="E3MZT4"/>
<organism evidence="10">
    <name type="scientific">Caenorhabditis remanei</name>
    <name type="common">Caenorhabditis vulgaris</name>
    <dbReference type="NCBI Taxonomy" id="31234"/>
    <lineage>
        <taxon>Eukaryota</taxon>
        <taxon>Metazoa</taxon>
        <taxon>Ecdysozoa</taxon>
        <taxon>Nematoda</taxon>
        <taxon>Chromadorea</taxon>
        <taxon>Rhabditida</taxon>
        <taxon>Rhabditina</taxon>
        <taxon>Rhabditomorpha</taxon>
        <taxon>Rhabditoidea</taxon>
        <taxon>Rhabditidae</taxon>
        <taxon>Peloderinae</taxon>
        <taxon>Caenorhabditis</taxon>
    </lineage>
</organism>
<evidence type="ECO:0000256" key="6">
    <source>
        <dbReference type="SAM" id="MobiDB-lite"/>
    </source>
</evidence>
<dbReference type="FunCoup" id="E3MZT4">
    <property type="interactions" value="293"/>
</dbReference>
<feature type="compositionally biased region" description="Polar residues" evidence="6">
    <location>
        <begin position="777"/>
        <end position="809"/>
    </location>
</feature>